<organism evidence="1 2">
    <name type="scientific">Vibrio cholerae</name>
    <dbReference type="NCBI Taxonomy" id="666"/>
    <lineage>
        <taxon>Bacteria</taxon>
        <taxon>Pseudomonadati</taxon>
        <taxon>Pseudomonadota</taxon>
        <taxon>Gammaproteobacteria</taxon>
        <taxon>Vibrionales</taxon>
        <taxon>Vibrionaceae</taxon>
        <taxon>Vibrio</taxon>
    </lineage>
</organism>
<evidence type="ECO:0000313" key="1">
    <source>
        <dbReference type="EMBL" id="CSA48453.1"/>
    </source>
</evidence>
<protein>
    <submittedName>
        <fullName evidence="1">Uncharacterized protein</fullName>
    </submittedName>
</protein>
<name>A0A655Q9T4_VIBCL</name>
<sequence length="59" mass="6952">MYAHFHVLSNFRRGQHGTDWETATERFCGRQNIWRHTNPLVGIEITGTAVTRLHFIENQ</sequence>
<accession>A0A655Q9T4</accession>
<proteinExistence type="predicted"/>
<evidence type="ECO:0000313" key="2">
    <source>
        <dbReference type="Proteomes" id="UP000044806"/>
    </source>
</evidence>
<dbReference type="AlphaFoldDB" id="A0A655Q9T4"/>
<dbReference type="EMBL" id="CWOW01000007">
    <property type="protein sequence ID" value="CSA48453.1"/>
    <property type="molecule type" value="Genomic_DNA"/>
</dbReference>
<reference evidence="1 2" key="1">
    <citation type="submission" date="2015-07" db="EMBL/GenBank/DDBJ databases">
        <authorList>
            <consortium name="Pathogen Informatics"/>
        </authorList>
    </citation>
    <scope>NUCLEOTIDE SEQUENCE [LARGE SCALE GENOMIC DNA]</scope>
    <source>
        <strain evidence="1 2">A51</strain>
    </source>
</reference>
<dbReference type="Proteomes" id="UP000044806">
    <property type="component" value="Unassembled WGS sequence"/>
</dbReference>
<gene>
    <name evidence="1" type="ORF">ERS013165_01704</name>
</gene>